<protein>
    <recommendedName>
        <fullName evidence="3">Autotransporter domain-containing protein</fullName>
    </recommendedName>
</protein>
<dbReference type="InterPro" id="IPR051058">
    <property type="entry name" value="GDSL_Est/Lipase"/>
</dbReference>
<dbReference type="Gene3D" id="2.40.128.130">
    <property type="entry name" value="Autotransporter beta-domain"/>
    <property type="match status" value="1"/>
</dbReference>
<sequence length="745" mass="79276">MLGNLAATMVQYPSQHRPDPSEASQGLHPPTDRKRAKPGAESDAGIMKTTGRGYGPRDSARAQALDGSTLAQGLRQWAASLLFVSWAMVGAAQAQSFDSVVVFGDSSSDPGNAAHLQNQQLPANLRYPDGTNFSTNPDWVWTQYLEQFYKDSGQYKPTESGGTNYALGGARITRDLPSLSQSDQFLSIGGQMGRYFSSPNGGKADPDALYVIWGGGNDLNLAGSDGALTRVGEALASANDIPSATIARFVIARFSDDLANLQQTAQIAASDYLGQIQYLQEKGAKNIVILNLPPLGDTPGVLQIDRALSTMPGVNIPVKDLINRNGSLQFNQTLDDGLPGLDHGIIAIDVHGLFEEITREPGKYGFQNITEAACTGRAIPGLSFNDACGPANQGYPYTYNPNTKDTYLFADNIHASGAVHKMLANVVTSTISAPVQVSLAGEGALSVARVHRDAVAQQGSMRIQLPGTNLQLWSAGALAQEDQEVLPTIGSNSADLDVVTLGINRDWSAGVSVGAAVSFGNHHNTTRGATLDSAAALWSLDGRWQRGPLQLKGGLAFGRTGVAIARNIMLGPAERTEKGGTTVSHFGANVDLDYTLPSDGNRFRHGLSAGLGWMNQHTDDYREEGSRSTAMNFAEFSRYSLILRGGYGIEAAHNFRGVPIRPYARIGYERELQTDPVRVSAGVNSMPGAGFSLDGLTPSVDAAVLGVGAVASVQENMEARLDYTLRTGDQSHRSHQFELGLGLKL</sequence>
<dbReference type="InterPro" id="IPR036709">
    <property type="entry name" value="Autotransporte_beta_dom_sf"/>
</dbReference>
<name>A0A0G2J4X1_9SYNE</name>
<dbReference type="NCBIfam" id="TIGR01414">
    <property type="entry name" value="autotrans_barl"/>
    <property type="match status" value="1"/>
</dbReference>
<dbReference type="SMART" id="SM00869">
    <property type="entry name" value="Autotransporter"/>
    <property type="match status" value="1"/>
</dbReference>
<dbReference type="Pfam" id="PF03797">
    <property type="entry name" value="Autotransporter"/>
    <property type="match status" value="1"/>
</dbReference>
<evidence type="ECO:0000313" key="4">
    <source>
        <dbReference type="EMBL" id="KKZ12294.1"/>
    </source>
</evidence>
<dbReference type="PATRIC" id="fig|1604020.3.peg.600"/>
<proteinExistence type="predicted"/>
<dbReference type="SUPFAM" id="SSF52266">
    <property type="entry name" value="SGNH hydrolase"/>
    <property type="match status" value="1"/>
</dbReference>
<dbReference type="InterPro" id="IPR001087">
    <property type="entry name" value="GDSL"/>
</dbReference>
<dbReference type="PANTHER" id="PTHR45648:SF22">
    <property type="entry name" value="GDSL LIPASE_ACYLHYDROLASE FAMILY PROTEIN (AFU_ORTHOLOGUE AFUA_4G14700)"/>
    <property type="match status" value="1"/>
</dbReference>
<dbReference type="Pfam" id="PF00657">
    <property type="entry name" value="Lipase_GDSL"/>
    <property type="match status" value="1"/>
</dbReference>
<dbReference type="EMBL" id="JXQG01000024">
    <property type="protein sequence ID" value="KKZ12294.1"/>
    <property type="molecule type" value="Genomic_DNA"/>
</dbReference>
<organism evidence="4 5">
    <name type="scientific">Candidatus Synechococcus spongiarum SP3</name>
    <dbReference type="NCBI Taxonomy" id="1604020"/>
    <lineage>
        <taxon>Bacteria</taxon>
        <taxon>Bacillati</taxon>
        <taxon>Cyanobacteriota</taxon>
        <taxon>Cyanophyceae</taxon>
        <taxon>Synechococcales</taxon>
        <taxon>Synechococcaceae</taxon>
        <taxon>Synechococcus</taxon>
    </lineage>
</organism>
<dbReference type="GO" id="GO:0019867">
    <property type="term" value="C:outer membrane"/>
    <property type="evidence" value="ECO:0007669"/>
    <property type="project" value="InterPro"/>
</dbReference>
<dbReference type="AlphaFoldDB" id="A0A0G2J4X1"/>
<dbReference type="GO" id="GO:0016788">
    <property type="term" value="F:hydrolase activity, acting on ester bonds"/>
    <property type="evidence" value="ECO:0007669"/>
    <property type="project" value="InterPro"/>
</dbReference>
<accession>A0A0G2J4X1</accession>
<dbReference type="PANTHER" id="PTHR45648">
    <property type="entry name" value="GDSL LIPASE/ACYLHYDROLASE FAMILY PROTEIN (AFU_ORTHOLOGUE AFUA_4G14700)"/>
    <property type="match status" value="1"/>
</dbReference>
<dbReference type="PROSITE" id="PS51208">
    <property type="entry name" value="AUTOTRANSPORTER"/>
    <property type="match status" value="1"/>
</dbReference>
<comment type="caution">
    <text evidence="4">The sequence shown here is derived from an EMBL/GenBank/DDBJ whole genome shotgun (WGS) entry which is preliminary data.</text>
</comment>
<evidence type="ECO:0000256" key="1">
    <source>
        <dbReference type="ARBA" id="ARBA00022801"/>
    </source>
</evidence>
<dbReference type="InterPro" id="IPR036514">
    <property type="entry name" value="SGNH_hydro_sf"/>
</dbReference>
<feature type="region of interest" description="Disordered" evidence="2">
    <location>
        <begin position="12"/>
        <end position="60"/>
    </location>
</feature>
<dbReference type="InterPro" id="IPR006315">
    <property type="entry name" value="OM_autotransptr_brl_dom"/>
</dbReference>
<feature type="domain" description="Autotransporter" evidence="3">
    <location>
        <begin position="465"/>
        <end position="745"/>
    </location>
</feature>
<reference evidence="4 5" key="1">
    <citation type="submission" date="2015-01" db="EMBL/GenBank/DDBJ databases">
        <title>Lifestyle Evolution in Cyanobacterial Symbionts of Sponges.</title>
        <authorList>
            <person name="Burgsdorf I."/>
            <person name="Slaby B.M."/>
            <person name="Handley K.M."/>
            <person name="Haber M."/>
            <person name="Blom J."/>
            <person name="Marshall C.W."/>
            <person name="Gilbert J.A."/>
            <person name="Hentschel U."/>
            <person name="Steindler L."/>
        </authorList>
    </citation>
    <scope>NUCLEOTIDE SEQUENCE [LARGE SCALE GENOMIC DNA]</scope>
    <source>
        <strain evidence="4">SP3</strain>
    </source>
</reference>
<dbReference type="SUPFAM" id="SSF103515">
    <property type="entry name" value="Autotransporter"/>
    <property type="match status" value="1"/>
</dbReference>
<dbReference type="Proteomes" id="UP000035067">
    <property type="component" value="Unassembled WGS sequence"/>
</dbReference>
<evidence type="ECO:0000313" key="5">
    <source>
        <dbReference type="Proteomes" id="UP000035067"/>
    </source>
</evidence>
<gene>
    <name evidence="4" type="ORF">TE42_05120</name>
</gene>
<evidence type="ECO:0000259" key="3">
    <source>
        <dbReference type="PROSITE" id="PS51208"/>
    </source>
</evidence>
<evidence type="ECO:0000256" key="2">
    <source>
        <dbReference type="SAM" id="MobiDB-lite"/>
    </source>
</evidence>
<dbReference type="InterPro" id="IPR005546">
    <property type="entry name" value="Autotransporte_beta"/>
</dbReference>
<dbReference type="Gene3D" id="3.40.50.1110">
    <property type="entry name" value="SGNH hydrolase"/>
    <property type="match status" value="1"/>
</dbReference>
<keyword evidence="1" id="KW-0378">Hydrolase</keyword>